<keyword evidence="2" id="KW-1185">Reference proteome</keyword>
<comment type="caution">
    <text evidence="1">The sequence shown here is derived from an EMBL/GenBank/DDBJ whole genome shotgun (WGS) entry which is preliminary data.</text>
</comment>
<evidence type="ECO:0000313" key="2">
    <source>
        <dbReference type="Proteomes" id="UP001515480"/>
    </source>
</evidence>
<sequence length="248" mass="25894">MVLSVPPLLEELGSNVTKDVTHALAVWQRALWGAAQRLREAPGQPDSVQRRWMGTTEQLSSVIAGSVVLGGDDSAPDVVPLSTTATPAVKGSPHGPLVRLEGAPGLSGRYASLPKIIGSSVGIWPAAITAGSSGGRNASGLRAKDDRPVELQVVTGSSARLAFRLVDVATKEVVAIAESAEELARGVGYGAQPQPWGAFLEDCLWGLPAVVPTPPEAVRSTANVTGVRDLASLWELEQLSLDEVPLLY</sequence>
<organism evidence="1 2">
    <name type="scientific">Prymnesium parvum</name>
    <name type="common">Toxic golden alga</name>
    <dbReference type="NCBI Taxonomy" id="97485"/>
    <lineage>
        <taxon>Eukaryota</taxon>
        <taxon>Haptista</taxon>
        <taxon>Haptophyta</taxon>
        <taxon>Prymnesiophyceae</taxon>
        <taxon>Prymnesiales</taxon>
        <taxon>Prymnesiaceae</taxon>
        <taxon>Prymnesium</taxon>
    </lineage>
</organism>
<dbReference type="EMBL" id="JBGBPQ010000004">
    <property type="protein sequence ID" value="KAL1526062.1"/>
    <property type="molecule type" value="Genomic_DNA"/>
</dbReference>
<dbReference type="AlphaFoldDB" id="A0AB34JYQ2"/>
<evidence type="ECO:0000313" key="1">
    <source>
        <dbReference type="EMBL" id="KAL1526062.1"/>
    </source>
</evidence>
<proteinExistence type="predicted"/>
<name>A0AB34JYQ2_PRYPA</name>
<reference evidence="1 2" key="1">
    <citation type="journal article" date="2024" name="Science">
        <title>Giant polyketide synthase enzymes in the biosynthesis of giant marine polyether toxins.</title>
        <authorList>
            <person name="Fallon T.R."/>
            <person name="Shende V.V."/>
            <person name="Wierzbicki I.H."/>
            <person name="Pendleton A.L."/>
            <person name="Watervoot N.F."/>
            <person name="Auber R.P."/>
            <person name="Gonzalez D.J."/>
            <person name="Wisecaver J.H."/>
            <person name="Moore B.S."/>
        </authorList>
    </citation>
    <scope>NUCLEOTIDE SEQUENCE [LARGE SCALE GENOMIC DNA]</scope>
    <source>
        <strain evidence="1 2">12B1</strain>
    </source>
</reference>
<accession>A0AB34JYQ2</accession>
<gene>
    <name evidence="1" type="ORF">AB1Y20_020883</name>
</gene>
<dbReference type="Proteomes" id="UP001515480">
    <property type="component" value="Unassembled WGS sequence"/>
</dbReference>
<protein>
    <submittedName>
        <fullName evidence="1">Uncharacterized protein</fullName>
    </submittedName>
</protein>